<feature type="transmembrane region" description="Helical" evidence="6">
    <location>
        <begin position="389"/>
        <end position="410"/>
    </location>
</feature>
<evidence type="ECO:0000313" key="8">
    <source>
        <dbReference type="Proteomes" id="UP000093343"/>
    </source>
</evidence>
<evidence type="ECO:0000256" key="6">
    <source>
        <dbReference type="SAM" id="Phobius"/>
    </source>
</evidence>
<feature type="transmembrane region" description="Helical" evidence="6">
    <location>
        <begin position="122"/>
        <end position="140"/>
    </location>
</feature>
<comment type="subcellular location">
    <subcellularLocation>
        <location evidence="1">Cell membrane</location>
        <topology evidence="1">Multi-pass membrane protein</topology>
    </subcellularLocation>
</comment>
<proteinExistence type="predicted"/>
<dbReference type="InterPro" id="IPR050833">
    <property type="entry name" value="Poly_Biosynth_Transport"/>
</dbReference>
<dbReference type="InterPro" id="IPR002797">
    <property type="entry name" value="Polysacc_synth"/>
</dbReference>
<dbReference type="EMBL" id="LVEN01000046">
    <property type="protein sequence ID" value="OCB69509.1"/>
    <property type="molecule type" value="Genomic_DNA"/>
</dbReference>
<feature type="transmembrane region" description="Helical" evidence="6">
    <location>
        <begin position="91"/>
        <end position="110"/>
    </location>
</feature>
<keyword evidence="8" id="KW-1185">Reference proteome</keyword>
<evidence type="ECO:0000313" key="7">
    <source>
        <dbReference type="EMBL" id="OCB69509.1"/>
    </source>
</evidence>
<dbReference type="Pfam" id="PF01943">
    <property type="entry name" value="Polysacc_synt"/>
    <property type="match status" value="1"/>
</dbReference>
<gene>
    <name evidence="7" type="ORF">FLP_22780</name>
</gene>
<feature type="transmembrane region" description="Helical" evidence="6">
    <location>
        <begin position="147"/>
        <end position="166"/>
    </location>
</feature>
<evidence type="ECO:0000256" key="2">
    <source>
        <dbReference type="ARBA" id="ARBA00022475"/>
    </source>
</evidence>
<keyword evidence="3 6" id="KW-0812">Transmembrane</keyword>
<comment type="caution">
    <text evidence="7">The sequence shown here is derived from an EMBL/GenBank/DDBJ whole genome shotgun (WGS) entry which is preliminary data.</text>
</comment>
<dbReference type="PANTHER" id="PTHR30250">
    <property type="entry name" value="PST FAMILY PREDICTED COLANIC ACID TRANSPORTER"/>
    <property type="match status" value="1"/>
</dbReference>
<protein>
    <recommendedName>
        <fullName evidence="9">Flippase</fullName>
    </recommendedName>
</protein>
<evidence type="ECO:0000256" key="3">
    <source>
        <dbReference type="ARBA" id="ARBA00022692"/>
    </source>
</evidence>
<accession>A0ABX2XCL5</accession>
<dbReference type="PANTHER" id="PTHR30250:SF11">
    <property type="entry name" value="O-ANTIGEN TRANSPORTER-RELATED"/>
    <property type="match status" value="1"/>
</dbReference>
<evidence type="ECO:0000256" key="4">
    <source>
        <dbReference type="ARBA" id="ARBA00022989"/>
    </source>
</evidence>
<feature type="transmembrane region" description="Helical" evidence="6">
    <location>
        <begin position="262"/>
        <end position="281"/>
    </location>
</feature>
<feature type="transmembrane region" description="Helical" evidence="6">
    <location>
        <begin position="14"/>
        <end position="35"/>
    </location>
</feature>
<name>A0ABX2XCL5_9FLAO</name>
<reference evidence="8" key="1">
    <citation type="submission" date="2016-03" db="EMBL/GenBank/DDBJ databases">
        <title>Draft genome sequence of Paenibacillus glacialis DSM 22343.</title>
        <authorList>
            <person name="Shin S.-K."/>
            <person name="Yi H."/>
        </authorList>
    </citation>
    <scope>NUCLEOTIDE SEQUENCE [LARGE SCALE GENOMIC DNA]</scope>
    <source>
        <strain evidence="8">CCUG 60099</strain>
    </source>
</reference>
<feature type="transmembrane region" description="Helical" evidence="6">
    <location>
        <begin position="218"/>
        <end position="242"/>
    </location>
</feature>
<sequence length="414" mass="48112">MNLKKIKIKEIRNYIIYGSGQFINLLSPLLIAPYVISVCGIEQWGKIGAATSVYIILGIFIDFGSQLLGVKEISSNKNNQENVRNYLSITYAFRLIVLLLISTGCILFFITFRNLDFKLYSWGLWALIAQFFNPIWFYIGVENFKRINKIIIVSKTVYILFVYLIVKQKSDYIYVVFLLGLSNTLVYSYYYFKIFKTYDMSLLSVSKSKLISNVKKEFPIVISNLSISVYTNFPILIIKFVLGDFYAGIYKIGDMFLNILRSYLVVFFNVSFPKFCNLYGINKNEAILYLKRINIVNITFLLLMIIVLYFVSFFLINTFEIDQKLKDSFLFCTNFLFISLIIALNVPFYQILLLKNRQKNIARISFFGAMLMFVSCYFLSLNFNLKGSIISIYVVETFITICIIMASISLKRNE</sequence>
<feature type="transmembrane region" description="Helical" evidence="6">
    <location>
        <begin position="364"/>
        <end position="383"/>
    </location>
</feature>
<feature type="transmembrane region" description="Helical" evidence="6">
    <location>
        <begin position="293"/>
        <end position="316"/>
    </location>
</feature>
<dbReference type="RefSeq" id="WP_065451782.1">
    <property type="nucleotide sequence ID" value="NZ_LVEN01000046.1"/>
</dbReference>
<evidence type="ECO:0008006" key="9">
    <source>
        <dbReference type="Google" id="ProtNLM"/>
    </source>
</evidence>
<organism evidence="7 8">
    <name type="scientific">Flavobacterium piscis</name>
    <dbReference type="NCBI Taxonomy" id="1114874"/>
    <lineage>
        <taxon>Bacteria</taxon>
        <taxon>Pseudomonadati</taxon>
        <taxon>Bacteroidota</taxon>
        <taxon>Flavobacteriia</taxon>
        <taxon>Flavobacteriales</taxon>
        <taxon>Flavobacteriaceae</taxon>
        <taxon>Flavobacterium</taxon>
    </lineage>
</organism>
<evidence type="ECO:0000256" key="1">
    <source>
        <dbReference type="ARBA" id="ARBA00004651"/>
    </source>
</evidence>
<evidence type="ECO:0000256" key="5">
    <source>
        <dbReference type="ARBA" id="ARBA00023136"/>
    </source>
</evidence>
<feature type="transmembrane region" description="Helical" evidence="6">
    <location>
        <begin position="47"/>
        <end position="70"/>
    </location>
</feature>
<keyword evidence="4 6" id="KW-1133">Transmembrane helix</keyword>
<keyword evidence="5 6" id="KW-0472">Membrane</keyword>
<feature type="transmembrane region" description="Helical" evidence="6">
    <location>
        <begin position="328"/>
        <end position="352"/>
    </location>
</feature>
<feature type="transmembrane region" description="Helical" evidence="6">
    <location>
        <begin position="172"/>
        <end position="192"/>
    </location>
</feature>
<keyword evidence="2" id="KW-1003">Cell membrane</keyword>
<dbReference type="Proteomes" id="UP000093343">
    <property type="component" value="Unassembled WGS sequence"/>
</dbReference>